<dbReference type="Gene3D" id="3.20.20.120">
    <property type="entry name" value="Enolase-like C-terminal domain"/>
    <property type="match status" value="1"/>
</dbReference>
<evidence type="ECO:0000256" key="3">
    <source>
        <dbReference type="ARBA" id="ARBA00022842"/>
    </source>
</evidence>
<sequence length="406" mass="44843">MPFQTVSPKLEGEAPKLKITDVECHVLLAPDYDASFTSSAQDSFIVVIHTDGGVSGVGECDANPWMAKACIEAPGTHTMGLCIKEMLIGQDPFQIGDLWKKMYLGTAMNGRRGMVIHAMSAVDMALWDLCGKAVGKPVHALLGGATREFITPYASLQPAGHRFEEYRDALCASAEKAKALGFKAMKTEITMNGPYAHGGMRESYARHTEVLKAVRKTIGNEITLMVDVQYLWEDAETCLKTVQDWGEYDIYFLETPLWSDNVHEMAKLVAKAPMKIAFGEWLATRFEFEELMDIGKVQVAQPDVGRVGGIGEATIVCDMAKARGRTIVPHCWKTGISISGTAHMAFVTNHCAFIEYLPPQLCHERLRRELAHEELVLRPDGTIPLPTKPGLGVEVDWDVVKKYRVA</sequence>
<dbReference type="InterPro" id="IPR013342">
    <property type="entry name" value="Mandelate_racemase_C"/>
</dbReference>
<dbReference type="SMART" id="SM00922">
    <property type="entry name" value="MR_MLE"/>
    <property type="match status" value="1"/>
</dbReference>
<dbReference type="SUPFAM" id="SSF54826">
    <property type="entry name" value="Enolase N-terminal domain-like"/>
    <property type="match status" value="1"/>
</dbReference>
<evidence type="ECO:0000313" key="6">
    <source>
        <dbReference type="Proteomes" id="UP001230156"/>
    </source>
</evidence>
<dbReference type="PROSITE" id="PS00908">
    <property type="entry name" value="MR_MLE_1"/>
    <property type="match status" value="1"/>
</dbReference>
<comment type="caution">
    <text evidence="5">The sequence shown here is derived from an EMBL/GenBank/DDBJ whole genome shotgun (WGS) entry which is preliminary data.</text>
</comment>
<feature type="domain" description="Mandelate racemase/muconate lactonizing enzyme C-terminal" evidence="4">
    <location>
        <begin position="167"/>
        <end position="275"/>
    </location>
</feature>
<dbReference type="EMBL" id="JAUYVI010000006">
    <property type="protein sequence ID" value="MDQ7249954.1"/>
    <property type="molecule type" value="Genomic_DNA"/>
</dbReference>
<reference evidence="6" key="1">
    <citation type="submission" date="2023-08" db="EMBL/GenBank/DDBJ databases">
        <title>Rhodospirillaceae gen. nov., a novel taxon isolated from the Yangtze River Yuezi River estuary sludge.</title>
        <authorList>
            <person name="Ruan L."/>
        </authorList>
    </citation>
    <scope>NUCLEOTIDE SEQUENCE [LARGE SCALE GENOMIC DNA]</scope>
    <source>
        <strain evidence="6">R-7</strain>
    </source>
</reference>
<evidence type="ECO:0000313" key="5">
    <source>
        <dbReference type="EMBL" id="MDQ7249954.1"/>
    </source>
</evidence>
<keyword evidence="6" id="KW-1185">Reference proteome</keyword>
<dbReference type="InterPro" id="IPR036849">
    <property type="entry name" value="Enolase-like_C_sf"/>
</dbReference>
<keyword evidence="3" id="KW-0460">Magnesium</keyword>
<dbReference type="SFLD" id="SFLDG00179">
    <property type="entry name" value="mandelate_racemase"/>
    <property type="match status" value="1"/>
</dbReference>
<dbReference type="Proteomes" id="UP001230156">
    <property type="component" value="Unassembled WGS sequence"/>
</dbReference>
<dbReference type="InterPro" id="IPR029017">
    <property type="entry name" value="Enolase-like_N"/>
</dbReference>
<dbReference type="InterPro" id="IPR018110">
    <property type="entry name" value="Mandel_Rmase/mucon_lact_enz_CS"/>
</dbReference>
<dbReference type="InterPro" id="IPR029065">
    <property type="entry name" value="Enolase_C-like"/>
</dbReference>
<proteinExistence type="predicted"/>
<dbReference type="Gene3D" id="3.30.390.10">
    <property type="entry name" value="Enolase-like, N-terminal domain"/>
    <property type="match status" value="1"/>
</dbReference>
<dbReference type="Pfam" id="PF13378">
    <property type="entry name" value="MR_MLE_C"/>
    <property type="match status" value="1"/>
</dbReference>
<dbReference type="InterPro" id="IPR046945">
    <property type="entry name" value="RHMD-like"/>
</dbReference>
<dbReference type="SUPFAM" id="SSF51604">
    <property type="entry name" value="Enolase C-terminal domain-like"/>
    <property type="match status" value="1"/>
</dbReference>
<keyword evidence="2" id="KW-0479">Metal-binding</keyword>
<name>A0ABU0YQF5_9PROT</name>
<dbReference type="CDD" id="cd03316">
    <property type="entry name" value="MR_like"/>
    <property type="match status" value="1"/>
</dbReference>
<dbReference type="SFLD" id="SFLDS00001">
    <property type="entry name" value="Enolase"/>
    <property type="match status" value="1"/>
</dbReference>
<comment type="cofactor">
    <cofactor evidence="1">
        <name>Mg(2+)</name>
        <dbReference type="ChEBI" id="CHEBI:18420"/>
    </cofactor>
</comment>
<gene>
    <name evidence="5" type="ORF">Q8A70_19855</name>
</gene>
<dbReference type="RefSeq" id="WP_379958573.1">
    <property type="nucleotide sequence ID" value="NZ_JAUYVI010000006.1"/>
</dbReference>
<dbReference type="PANTHER" id="PTHR13794:SF58">
    <property type="entry name" value="MITOCHONDRIAL ENOLASE SUPERFAMILY MEMBER 1"/>
    <property type="match status" value="1"/>
</dbReference>
<dbReference type="PANTHER" id="PTHR13794">
    <property type="entry name" value="ENOLASE SUPERFAMILY, MANDELATE RACEMASE"/>
    <property type="match status" value="1"/>
</dbReference>
<dbReference type="InterPro" id="IPR013341">
    <property type="entry name" value="Mandelate_racemase_N_dom"/>
</dbReference>
<evidence type="ECO:0000259" key="4">
    <source>
        <dbReference type="SMART" id="SM00922"/>
    </source>
</evidence>
<evidence type="ECO:0000256" key="1">
    <source>
        <dbReference type="ARBA" id="ARBA00001946"/>
    </source>
</evidence>
<protein>
    <submittedName>
        <fullName evidence="5">Mandelate racemase/muconate lactonizing enzyme family protein</fullName>
    </submittedName>
</protein>
<accession>A0ABU0YQF5</accession>
<organism evidence="5 6">
    <name type="scientific">Dongia sedimenti</name>
    <dbReference type="NCBI Taxonomy" id="3064282"/>
    <lineage>
        <taxon>Bacteria</taxon>
        <taxon>Pseudomonadati</taxon>
        <taxon>Pseudomonadota</taxon>
        <taxon>Alphaproteobacteria</taxon>
        <taxon>Rhodospirillales</taxon>
        <taxon>Dongiaceae</taxon>
        <taxon>Dongia</taxon>
    </lineage>
</organism>
<evidence type="ECO:0000256" key="2">
    <source>
        <dbReference type="ARBA" id="ARBA00022723"/>
    </source>
</evidence>
<dbReference type="Pfam" id="PF02746">
    <property type="entry name" value="MR_MLE_N"/>
    <property type="match status" value="1"/>
</dbReference>